<evidence type="ECO:0000313" key="15">
    <source>
        <dbReference type="Proteomes" id="UP000694850"/>
    </source>
</evidence>
<dbReference type="PROSITE" id="PS00232">
    <property type="entry name" value="CADHERIN_1"/>
    <property type="match status" value="2"/>
</dbReference>
<evidence type="ECO:0000256" key="9">
    <source>
        <dbReference type="ARBA" id="ARBA00022989"/>
    </source>
</evidence>
<evidence type="ECO:0000256" key="4">
    <source>
        <dbReference type="ARBA" id="ARBA00022723"/>
    </source>
</evidence>
<comment type="subunit">
    <text evidence="13">Homodimer. Component of a cadherin:catenin adhesion complex composed of at least of CDH26, beta-catenin/CTNNB1, alpha-catenin/CTNNA1 and p120 catenin/CTNND1.</text>
</comment>
<keyword evidence="4" id="KW-0479">Metal-binding</keyword>
<evidence type="ECO:0000256" key="6">
    <source>
        <dbReference type="ARBA" id="ARBA00022737"/>
    </source>
</evidence>
<dbReference type="OrthoDB" id="9045962at2759"/>
<dbReference type="FunFam" id="2.60.40.60:FF:000095">
    <property type="entry name" value="Cadherin 13"/>
    <property type="match status" value="1"/>
</dbReference>
<comment type="function">
    <text evidence="12">Cadherins are calcium-dependent cell adhesion proteins. They preferentially interact with themselves in a homophilic manner in connecting cells; cadherins may thus contribute to the sorting of heterogeneous cell types. Ligand for integrins alpha-E/beta-7, ITGAE:ITGAB7, alpha-4/beta-7, ITGA4:ITGAB7 and alpha-4/beta-1, ITGA4:ITGAB1 through which modulates CD4(+) T cells activation.</text>
</comment>
<dbReference type="PRINTS" id="PR00205">
    <property type="entry name" value="CADHERIN"/>
</dbReference>
<evidence type="ECO:0000256" key="3">
    <source>
        <dbReference type="ARBA" id="ARBA00022692"/>
    </source>
</evidence>
<dbReference type="GO" id="GO:0000902">
    <property type="term" value="P:cell morphogenesis"/>
    <property type="evidence" value="ECO:0007669"/>
    <property type="project" value="TreeGrafter"/>
</dbReference>
<dbReference type="GO" id="GO:0016342">
    <property type="term" value="C:catenin complex"/>
    <property type="evidence" value="ECO:0007669"/>
    <property type="project" value="TreeGrafter"/>
</dbReference>
<evidence type="ECO:0000256" key="11">
    <source>
        <dbReference type="ARBA" id="ARBA00023180"/>
    </source>
</evidence>
<evidence type="ECO:0000256" key="10">
    <source>
        <dbReference type="ARBA" id="ARBA00023136"/>
    </source>
</evidence>
<dbReference type="FunFam" id="2.60.40.60:FF:000019">
    <property type="entry name" value="Cadherin 2"/>
    <property type="match status" value="1"/>
</dbReference>
<dbReference type="GO" id="GO:0034332">
    <property type="term" value="P:adherens junction organization"/>
    <property type="evidence" value="ECO:0007669"/>
    <property type="project" value="TreeGrafter"/>
</dbReference>
<dbReference type="FunFam" id="2.60.40.60:FF:000202">
    <property type="entry name" value="cadherin-8 isoform X4"/>
    <property type="match status" value="1"/>
</dbReference>
<dbReference type="GO" id="GO:0008013">
    <property type="term" value="F:beta-catenin binding"/>
    <property type="evidence" value="ECO:0007669"/>
    <property type="project" value="TreeGrafter"/>
</dbReference>
<dbReference type="GO" id="GO:0045296">
    <property type="term" value="F:cadherin binding"/>
    <property type="evidence" value="ECO:0007669"/>
    <property type="project" value="TreeGrafter"/>
</dbReference>
<dbReference type="Proteomes" id="UP000694850">
    <property type="component" value="Unplaced"/>
</dbReference>
<keyword evidence="6" id="KW-0677">Repeat</keyword>
<evidence type="ECO:0000256" key="7">
    <source>
        <dbReference type="ARBA" id="ARBA00022837"/>
    </source>
</evidence>
<dbReference type="Gene3D" id="2.60.40.60">
    <property type="entry name" value="Cadherins"/>
    <property type="match status" value="5"/>
</dbReference>
<dbReference type="SMART" id="SM00112">
    <property type="entry name" value="CA"/>
    <property type="match status" value="3"/>
</dbReference>
<dbReference type="InterPro" id="IPR002126">
    <property type="entry name" value="Cadherin-like_dom"/>
</dbReference>
<evidence type="ECO:0000256" key="8">
    <source>
        <dbReference type="ARBA" id="ARBA00022889"/>
    </source>
</evidence>
<dbReference type="RefSeq" id="XP_007949704.2">
    <property type="nucleotide sequence ID" value="XM_007951513.2"/>
</dbReference>
<dbReference type="Pfam" id="PF00028">
    <property type="entry name" value="Cadherin"/>
    <property type="match status" value="2"/>
</dbReference>
<keyword evidence="3" id="KW-0812">Transmembrane</keyword>
<evidence type="ECO:0000256" key="5">
    <source>
        <dbReference type="ARBA" id="ARBA00022729"/>
    </source>
</evidence>
<dbReference type="SUPFAM" id="SSF49313">
    <property type="entry name" value="Cadherin-like"/>
    <property type="match status" value="4"/>
</dbReference>
<keyword evidence="15" id="KW-1185">Reference proteome</keyword>
<protein>
    <recommendedName>
        <fullName evidence="14">Cadherin-like protein 26</fullName>
    </recommendedName>
</protein>
<proteinExistence type="predicted"/>
<dbReference type="InterPro" id="IPR039808">
    <property type="entry name" value="Cadherin"/>
</dbReference>
<keyword evidence="2" id="KW-1003">Cell membrane</keyword>
<sequence length="755" mass="83061">MGSRERAALLLLLLHVSRAPWQWEGLSVTRLARGDRALEVGAPHQNVCKGGSRPHAAGESGARAVLAIPWGPRPGAQKCSDGTMHPSVRLVNVNIPSVSINVIFIFKVSTADSFRRESDDLTDHMQGESHRPLRRSKRRWVITTLELEEEDTGPFPKLVGELFNNMSNDMSLMYLISGPGVDEYPELGLFSIEDHENGKIYVHRPVDREATPSFMVRFDVANRSTGNIVDRSLLFNIRIRDVNDHAPQFPKEEFNITVKESQEADVPILQMVTVDLDQENTPNSQVLYFLASQTPFLKESGFRIDRISGEIRLSGCLDYETAPLFTLLIRARDCGEPQLSSTATLHIHVQEGNNHRPVFTQESYHLQIPEGRVSPSALHLQVHDGDSPLTSAWRVRFNISSGNEDEHFDISTDPDTNEGVLSVIKGIRILASPVKMEPPGHSYKLIHDPANWVTVDENSGAVTTRKQIDRESPLVKDSFYTIIIHAVDDGFPPQTGTGTLMLFLSDVNDNAPTLQHPYLEVCESAVGRPLLLEAEDQDLEPYADPFTFELHSTQGSVDDKWKLGKNWGESVELLMVSSLPSGNYSVPLSIGDRQGLSQKQIVHVRVCSCLGGVTCAKSTALGARAGLRVGMLAPVCAAIMVLAVALFSLLRCYSSFEPKRNCSSSPCEAGVQTLMTCNEESKAISTQKHGGCHSPEFDPGYLPQVYNEEGHCETADTLSSLAFSEHELPPNVLDGLGSTVTALEGQLYPESGLPS</sequence>
<dbReference type="GO" id="GO:0005509">
    <property type="term" value="F:calcium ion binding"/>
    <property type="evidence" value="ECO:0007669"/>
    <property type="project" value="InterPro"/>
</dbReference>
<dbReference type="GO" id="GO:0016477">
    <property type="term" value="P:cell migration"/>
    <property type="evidence" value="ECO:0007669"/>
    <property type="project" value="TreeGrafter"/>
</dbReference>
<organism evidence="15 16">
    <name type="scientific">Orycteropus afer afer</name>
    <dbReference type="NCBI Taxonomy" id="1230840"/>
    <lineage>
        <taxon>Eukaryota</taxon>
        <taxon>Metazoa</taxon>
        <taxon>Chordata</taxon>
        <taxon>Craniata</taxon>
        <taxon>Vertebrata</taxon>
        <taxon>Euteleostomi</taxon>
        <taxon>Mammalia</taxon>
        <taxon>Eutheria</taxon>
        <taxon>Afrotheria</taxon>
        <taxon>Tubulidentata</taxon>
        <taxon>Orycteropodidae</taxon>
        <taxon>Orycteropus</taxon>
    </lineage>
</organism>
<dbReference type="GO" id="GO:0007043">
    <property type="term" value="P:cell-cell junction assembly"/>
    <property type="evidence" value="ECO:0007669"/>
    <property type="project" value="TreeGrafter"/>
</dbReference>
<evidence type="ECO:0000256" key="14">
    <source>
        <dbReference type="ARBA" id="ARBA00069031"/>
    </source>
</evidence>
<evidence type="ECO:0000256" key="13">
    <source>
        <dbReference type="ARBA" id="ARBA00062925"/>
    </source>
</evidence>
<evidence type="ECO:0000256" key="2">
    <source>
        <dbReference type="ARBA" id="ARBA00022475"/>
    </source>
</evidence>
<dbReference type="PANTHER" id="PTHR24027:SF78">
    <property type="entry name" value="CADHERIN-LIKE PROTEIN 26"/>
    <property type="match status" value="1"/>
</dbReference>
<name>A0A8B7APQ3_ORYAF</name>
<accession>A0A8B7APQ3</accession>
<reference evidence="16" key="1">
    <citation type="submission" date="2025-08" db="UniProtKB">
        <authorList>
            <consortium name="RefSeq"/>
        </authorList>
    </citation>
    <scope>IDENTIFICATION</scope>
</reference>
<dbReference type="GO" id="GO:0044331">
    <property type="term" value="P:cell-cell adhesion mediated by cadherin"/>
    <property type="evidence" value="ECO:0007669"/>
    <property type="project" value="TreeGrafter"/>
</dbReference>
<evidence type="ECO:0000256" key="12">
    <source>
        <dbReference type="ARBA" id="ARBA00059993"/>
    </source>
</evidence>
<keyword evidence="7" id="KW-0106">Calcium</keyword>
<dbReference type="FunFam" id="2.60.40.60:FF:000158">
    <property type="entry name" value="Dachsous cadherin-related 1"/>
    <property type="match status" value="1"/>
</dbReference>
<dbReference type="GO" id="GO:0016339">
    <property type="term" value="P:calcium-dependent cell-cell adhesion via plasma membrane cell adhesion molecules"/>
    <property type="evidence" value="ECO:0007669"/>
    <property type="project" value="TreeGrafter"/>
</dbReference>
<dbReference type="GO" id="GO:0007156">
    <property type="term" value="P:homophilic cell adhesion via plasma membrane adhesion molecules"/>
    <property type="evidence" value="ECO:0007669"/>
    <property type="project" value="InterPro"/>
</dbReference>
<keyword evidence="10" id="KW-0472">Membrane</keyword>
<dbReference type="PANTHER" id="PTHR24027">
    <property type="entry name" value="CADHERIN-23"/>
    <property type="match status" value="1"/>
</dbReference>
<dbReference type="InterPro" id="IPR020894">
    <property type="entry name" value="Cadherin_CS"/>
</dbReference>
<dbReference type="GO" id="GO:0005912">
    <property type="term" value="C:adherens junction"/>
    <property type="evidence" value="ECO:0007669"/>
    <property type="project" value="TreeGrafter"/>
</dbReference>
<dbReference type="AlphaFoldDB" id="A0A8B7APQ3"/>
<keyword evidence="11" id="KW-0325">Glycoprotein</keyword>
<keyword evidence="8" id="KW-0130">Cell adhesion</keyword>
<dbReference type="InterPro" id="IPR015919">
    <property type="entry name" value="Cadherin-like_sf"/>
</dbReference>
<dbReference type="CDD" id="cd11304">
    <property type="entry name" value="Cadherin_repeat"/>
    <property type="match status" value="3"/>
</dbReference>
<comment type="subcellular location">
    <subcellularLocation>
        <location evidence="1">Cell membrane</location>
        <topology evidence="1">Single-pass type I membrane protein</topology>
    </subcellularLocation>
</comment>
<keyword evidence="9" id="KW-1133">Transmembrane helix</keyword>
<gene>
    <name evidence="16" type="primary">CDH26</name>
</gene>
<evidence type="ECO:0000256" key="1">
    <source>
        <dbReference type="ARBA" id="ARBA00004251"/>
    </source>
</evidence>
<evidence type="ECO:0000313" key="16">
    <source>
        <dbReference type="RefSeq" id="XP_007949704.2"/>
    </source>
</evidence>
<dbReference type="FunFam" id="2.60.40.60:FF:000031">
    <property type="entry name" value="Cadherin 3"/>
    <property type="match status" value="1"/>
</dbReference>
<keyword evidence="5" id="KW-0732">Signal</keyword>